<organism evidence="8 9">
    <name type="scientific">Ferirhizobium litorale</name>
    <dbReference type="NCBI Taxonomy" id="2927786"/>
    <lineage>
        <taxon>Bacteria</taxon>
        <taxon>Pseudomonadati</taxon>
        <taxon>Pseudomonadota</taxon>
        <taxon>Alphaproteobacteria</taxon>
        <taxon>Hyphomicrobiales</taxon>
        <taxon>Rhizobiaceae</taxon>
        <taxon>Ferirhizobium</taxon>
    </lineage>
</organism>
<keyword evidence="8" id="KW-0223">Dioxygenase</keyword>
<dbReference type="GO" id="GO:0051537">
    <property type="term" value="F:2 iron, 2 sulfur cluster binding"/>
    <property type="evidence" value="ECO:0007669"/>
    <property type="project" value="UniProtKB-KW"/>
</dbReference>
<dbReference type="Gene3D" id="2.102.10.10">
    <property type="entry name" value="Rieske [2Fe-2S] iron-sulphur domain"/>
    <property type="match status" value="1"/>
</dbReference>
<dbReference type="InterPro" id="IPR001663">
    <property type="entry name" value="Rng_hydr_dOase-A"/>
</dbReference>
<dbReference type="EMBL" id="JALDYZ010000005">
    <property type="protein sequence ID" value="MDI7922606.1"/>
    <property type="molecule type" value="Genomic_DNA"/>
</dbReference>
<accession>A0AAE3QCW7</accession>
<evidence type="ECO:0000313" key="8">
    <source>
        <dbReference type="EMBL" id="MDI7922606.1"/>
    </source>
</evidence>
<dbReference type="Pfam" id="PF00355">
    <property type="entry name" value="Rieske"/>
    <property type="match status" value="1"/>
</dbReference>
<dbReference type="GO" id="GO:0005506">
    <property type="term" value="F:iron ion binding"/>
    <property type="evidence" value="ECO:0007669"/>
    <property type="project" value="InterPro"/>
</dbReference>
<keyword evidence="4" id="KW-0560">Oxidoreductase</keyword>
<evidence type="ECO:0000256" key="4">
    <source>
        <dbReference type="ARBA" id="ARBA00023002"/>
    </source>
</evidence>
<dbReference type="Gene3D" id="3.90.380.10">
    <property type="entry name" value="Naphthalene 1,2-dioxygenase Alpha Subunit, Chain A, domain 1"/>
    <property type="match status" value="2"/>
</dbReference>
<gene>
    <name evidence="8" type="ORF">MRS75_10965</name>
</gene>
<dbReference type="PANTHER" id="PTHR43756">
    <property type="entry name" value="CHOLINE MONOOXYGENASE, CHLOROPLASTIC"/>
    <property type="match status" value="1"/>
</dbReference>
<feature type="domain" description="Rieske" evidence="7">
    <location>
        <begin position="39"/>
        <end position="159"/>
    </location>
</feature>
<evidence type="ECO:0000259" key="7">
    <source>
        <dbReference type="PROSITE" id="PS51296"/>
    </source>
</evidence>
<dbReference type="RefSeq" id="WP_311786440.1">
    <property type="nucleotide sequence ID" value="NZ_JALDYY010000004.1"/>
</dbReference>
<dbReference type="SUPFAM" id="SSF55961">
    <property type="entry name" value="Bet v1-like"/>
    <property type="match status" value="1"/>
</dbReference>
<dbReference type="PANTHER" id="PTHR43756:SF5">
    <property type="entry name" value="CHOLINE MONOOXYGENASE, CHLOROPLASTIC"/>
    <property type="match status" value="1"/>
</dbReference>
<dbReference type="PROSITE" id="PS51296">
    <property type="entry name" value="RIESKE"/>
    <property type="match status" value="1"/>
</dbReference>
<evidence type="ECO:0000256" key="5">
    <source>
        <dbReference type="ARBA" id="ARBA00023004"/>
    </source>
</evidence>
<comment type="caution">
    <text evidence="8">The sequence shown here is derived from an EMBL/GenBank/DDBJ whole genome shotgun (WGS) entry which is preliminary data.</text>
</comment>
<dbReference type="Pfam" id="PF00848">
    <property type="entry name" value="Ring_hydroxyl_A"/>
    <property type="match status" value="1"/>
</dbReference>
<evidence type="ECO:0000256" key="2">
    <source>
        <dbReference type="ARBA" id="ARBA00022714"/>
    </source>
</evidence>
<evidence type="ECO:0000256" key="1">
    <source>
        <dbReference type="ARBA" id="ARBA00001962"/>
    </source>
</evidence>
<keyword evidence="5" id="KW-0408">Iron</keyword>
<dbReference type="SUPFAM" id="SSF50022">
    <property type="entry name" value="ISP domain"/>
    <property type="match status" value="1"/>
</dbReference>
<proteinExistence type="predicted"/>
<dbReference type="Proteomes" id="UP001161580">
    <property type="component" value="Unassembled WGS sequence"/>
</dbReference>
<comment type="cofactor">
    <cofactor evidence="1">
        <name>Fe cation</name>
        <dbReference type="ChEBI" id="CHEBI:24875"/>
    </cofactor>
</comment>
<evidence type="ECO:0000256" key="6">
    <source>
        <dbReference type="ARBA" id="ARBA00023014"/>
    </source>
</evidence>
<keyword evidence="6" id="KW-0411">Iron-sulfur</keyword>
<evidence type="ECO:0000256" key="3">
    <source>
        <dbReference type="ARBA" id="ARBA00022723"/>
    </source>
</evidence>
<dbReference type="InterPro" id="IPR036922">
    <property type="entry name" value="Rieske_2Fe-2S_sf"/>
</dbReference>
<keyword evidence="9" id="KW-1185">Reference proteome</keyword>
<dbReference type="CDD" id="cd08884">
    <property type="entry name" value="RHO_alpha_C_GbcA-like"/>
    <property type="match status" value="1"/>
</dbReference>
<sequence>MNITAPPPVTELQASLPSSWYLEDRIFELEKKKIFFNEWICVGRVEEVDEAGGHKVYDVFGQSVLVVRNREGNLKAFYNVCRHRGAELCVNAGRENRPGRAEIKGGVVGRNLIRCAYHSWAYNFDGALVAAPHLGEEISKEKFSLHPVGADSWAGFLFLHLTPAGAPKLSEQLGAMPQRISRYPLAELRAGAALHYEVEANWKVIAENYNECYHCAGVHPELCAVVPAFRENGGAGLDWDKGVPHREGAHTFTATGTTHRRPFPGLDPEEFDHHKGELVYPNLFVSLSSDHAACFLLTPKGPCLTRVDCIFLFEQQEIEKPGFDPSDAVEFWDLVNRQDWSVCERVQRGMTSRVHDFGYYAPMEDLSLDIRRYVTSRLGPDAGSSTPKEGS</sequence>
<keyword evidence="3" id="KW-0479">Metal-binding</keyword>
<dbReference type="GO" id="GO:0051213">
    <property type="term" value="F:dioxygenase activity"/>
    <property type="evidence" value="ECO:0007669"/>
    <property type="project" value="UniProtKB-KW"/>
</dbReference>
<dbReference type="InterPro" id="IPR017941">
    <property type="entry name" value="Rieske_2Fe-2S"/>
</dbReference>
<name>A0AAE3QCW7_9HYPH</name>
<keyword evidence="2" id="KW-0001">2Fe-2S</keyword>
<protein>
    <submittedName>
        <fullName evidence="8">Aromatic ring-hydroxylating dioxygenase subunit alpha</fullName>
    </submittedName>
</protein>
<dbReference type="PRINTS" id="PR00090">
    <property type="entry name" value="RNGDIOXGNASE"/>
</dbReference>
<reference evidence="8" key="1">
    <citation type="submission" date="2022-03" db="EMBL/GenBank/DDBJ databases">
        <title>Fererhizobium litorale gen. nov., sp. nov., isolated from sandy sediments of the Sea of Japan seashore.</title>
        <authorList>
            <person name="Romanenko L."/>
            <person name="Kurilenko V."/>
            <person name="Otstavnykh N."/>
            <person name="Svetashev V."/>
            <person name="Tekutyeva L."/>
            <person name="Isaeva M."/>
            <person name="Mikhailov V."/>
        </authorList>
    </citation>
    <scope>NUCLEOTIDE SEQUENCE</scope>
    <source>
        <strain evidence="8">KMM 9576</strain>
    </source>
</reference>
<dbReference type="AlphaFoldDB" id="A0AAE3QCW7"/>
<dbReference type="InterPro" id="IPR015879">
    <property type="entry name" value="Ring_hydroxy_dOase_asu_C_dom"/>
</dbReference>
<dbReference type="CDD" id="cd03469">
    <property type="entry name" value="Rieske_RO_Alpha_N"/>
    <property type="match status" value="1"/>
</dbReference>
<evidence type="ECO:0000313" key="9">
    <source>
        <dbReference type="Proteomes" id="UP001161580"/>
    </source>
</evidence>